<evidence type="ECO:0000313" key="10">
    <source>
        <dbReference type="EMBL" id="SUD89751.1"/>
    </source>
</evidence>
<dbReference type="SUPFAM" id="SSF56645">
    <property type="entry name" value="Acyl-CoA dehydrogenase NM domain-like"/>
    <property type="match status" value="1"/>
</dbReference>
<protein>
    <submittedName>
        <fullName evidence="10">Acyl-CoA dehydrogenase fadE12</fullName>
        <ecNumber evidence="10">1.3.99.-</ecNumber>
    </submittedName>
</protein>
<dbReference type="Pfam" id="PF00441">
    <property type="entry name" value="Acyl-CoA_dh_1"/>
    <property type="match status" value="1"/>
</dbReference>
<dbReference type="AlphaFoldDB" id="A0A379LH14"/>
<proteinExistence type="inferred from homology"/>
<keyword evidence="4 6" id="KW-0274">FAD</keyword>
<comment type="cofactor">
    <cofactor evidence="1 6">
        <name>FAD</name>
        <dbReference type="ChEBI" id="CHEBI:57692"/>
    </cofactor>
</comment>
<dbReference type="STRING" id="1123034.GCA_000685805_02294"/>
<dbReference type="RefSeq" id="WP_028859742.1">
    <property type="nucleotide sequence ID" value="NZ_CAJHAQ010000001.1"/>
</dbReference>
<sequence>MQIQDEFNVLQETSTESQIRESVRKITDSLGAGYIDRCLKTDTPPQELWDELSKAGYLGIGISTEYGGGGLGLYGLFCVAEELAYKESLLVMLVMSSGIVAPILEKWGTDYQKDKYLRRMATGEIKFSFAITEQDSGSNLYNMKTALKRNTESNSYSLNGSKCYISGVNDADYILVVARVKQDDGTLTKPVLCIVDAKDTKVQKTVIDMPHFSADKQWQLFFDNVDISEDHIVGGLDNGLSAVFCGLNPERILMAAYCNGIAMNAIERASKYACERIVWKKPIGAHQGISHPLAKAKINLEQARLMTRKAAFLHGSIPENEVAEYANYAKYASAEAAIQAVDTAIQVHGGNGFTDAYGIAKLYWPARLFRTAPVSAEMILNYVSQNILNLPRSY</sequence>
<dbReference type="Gene3D" id="1.10.540.10">
    <property type="entry name" value="Acyl-CoA dehydrogenase/oxidase, N-terminal domain"/>
    <property type="match status" value="1"/>
</dbReference>
<evidence type="ECO:0000259" key="9">
    <source>
        <dbReference type="Pfam" id="PF02771"/>
    </source>
</evidence>
<evidence type="ECO:0000256" key="4">
    <source>
        <dbReference type="ARBA" id="ARBA00022827"/>
    </source>
</evidence>
<accession>A0A379LH14</accession>
<evidence type="ECO:0000256" key="2">
    <source>
        <dbReference type="ARBA" id="ARBA00009347"/>
    </source>
</evidence>
<keyword evidence="5 6" id="KW-0560">Oxidoreductase</keyword>
<feature type="domain" description="Acyl-CoA dehydrogenase/oxidase N-terminal" evidence="9">
    <location>
        <begin position="14"/>
        <end position="124"/>
    </location>
</feature>
<dbReference type="InterPro" id="IPR050741">
    <property type="entry name" value="Acyl-CoA_dehydrogenase"/>
</dbReference>
<dbReference type="Pfam" id="PF02770">
    <property type="entry name" value="Acyl-CoA_dh_M"/>
    <property type="match status" value="1"/>
</dbReference>
<evidence type="ECO:0000256" key="6">
    <source>
        <dbReference type="RuleBase" id="RU362125"/>
    </source>
</evidence>
<dbReference type="EC" id="1.3.99.-" evidence="10"/>
<feature type="domain" description="Acyl-CoA dehydrogenase/oxidase C-terminal" evidence="7">
    <location>
        <begin position="238"/>
        <end position="386"/>
    </location>
</feature>
<dbReference type="Gene3D" id="2.40.110.10">
    <property type="entry name" value="Butyryl-CoA Dehydrogenase, subunit A, domain 2"/>
    <property type="match status" value="1"/>
</dbReference>
<evidence type="ECO:0000259" key="7">
    <source>
        <dbReference type="Pfam" id="PF00441"/>
    </source>
</evidence>
<dbReference type="GO" id="GO:0003995">
    <property type="term" value="F:acyl-CoA dehydrogenase activity"/>
    <property type="evidence" value="ECO:0007669"/>
    <property type="project" value="TreeGrafter"/>
</dbReference>
<dbReference type="GO" id="GO:0033539">
    <property type="term" value="P:fatty acid beta-oxidation using acyl-CoA dehydrogenase"/>
    <property type="evidence" value="ECO:0007669"/>
    <property type="project" value="TreeGrafter"/>
</dbReference>
<dbReference type="SUPFAM" id="SSF47203">
    <property type="entry name" value="Acyl-CoA dehydrogenase C-terminal domain-like"/>
    <property type="match status" value="1"/>
</dbReference>
<keyword evidence="11" id="KW-1185">Reference proteome</keyword>
<evidence type="ECO:0000256" key="5">
    <source>
        <dbReference type="ARBA" id="ARBA00023002"/>
    </source>
</evidence>
<dbReference type="InterPro" id="IPR046373">
    <property type="entry name" value="Acyl-CoA_Oxase/DH_mid-dom_sf"/>
</dbReference>
<evidence type="ECO:0000259" key="8">
    <source>
        <dbReference type="Pfam" id="PF02770"/>
    </source>
</evidence>
<dbReference type="PANTHER" id="PTHR48083">
    <property type="entry name" value="MEDIUM-CHAIN SPECIFIC ACYL-COA DEHYDROGENASE, MITOCHONDRIAL-RELATED"/>
    <property type="match status" value="1"/>
</dbReference>
<dbReference type="GO" id="GO:0050660">
    <property type="term" value="F:flavin adenine dinucleotide binding"/>
    <property type="evidence" value="ECO:0007669"/>
    <property type="project" value="InterPro"/>
</dbReference>
<dbReference type="InterPro" id="IPR037069">
    <property type="entry name" value="AcylCoA_DH/ox_N_sf"/>
</dbReference>
<dbReference type="CDD" id="cd00567">
    <property type="entry name" value="ACAD"/>
    <property type="match status" value="1"/>
</dbReference>
<dbReference type="InterPro" id="IPR013786">
    <property type="entry name" value="AcylCoA_DH/ox_N"/>
</dbReference>
<dbReference type="FunFam" id="1.20.140.10:FF:000012">
    <property type="entry name" value="Acyl-CoA dehydrogenase fadE12"/>
    <property type="match status" value="1"/>
</dbReference>
<dbReference type="Gene3D" id="1.20.140.10">
    <property type="entry name" value="Butyryl-CoA Dehydrogenase, subunit A, domain 3"/>
    <property type="match status" value="1"/>
</dbReference>
<evidence type="ECO:0000313" key="11">
    <source>
        <dbReference type="Proteomes" id="UP000254123"/>
    </source>
</evidence>
<comment type="similarity">
    <text evidence="2 6">Belongs to the acyl-CoA dehydrogenase family.</text>
</comment>
<dbReference type="PANTHER" id="PTHR48083:SF1">
    <property type="entry name" value="DEHYDROGENASE, PUTATIVE (AFU_ORTHOLOGUE AFUA_7G06510)-RELATED"/>
    <property type="match status" value="1"/>
</dbReference>
<name>A0A379LH14_9GAMM</name>
<dbReference type="EMBL" id="UGVC01000001">
    <property type="protein sequence ID" value="SUD89751.1"/>
    <property type="molecule type" value="Genomic_DNA"/>
</dbReference>
<feature type="domain" description="Acyl-CoA oxidase/dehydrogenase middle" evidence="8">
    <location>
        <begin position="128"/>
        <end position="204"/>
    </location>
</feature>
<dbReference type="InterPro" id="IPR009075">
    <property type="entry name" value="AcylCo_DH/oxidase_C"/>
</dbReference>
<dbReference type="Pfam" id="PF02771">
    <property type="entry name" value="Acyl-CoA_dh_N"/>
    <property type="match status" value="1"/>
</dbReference>
<reference evidence="10 11" key="1">
    <citation type="submission" date="2018-06" db="EMBL/GenBank/DDBJ databases">
        <authorList>
            <consortium name="Pathogen Informatics"/>
            <person name="Doyle S."/>
        </authorList>
    </citation>
    <scope>NUCLEOTIDE SEQUENCE [LARGE SCALE GENOMIC DNA]</scope>
    <source>
        <strain evidence="10 11">NCTC10526</strain>
    </source>
</reference>
<evidence type="ECO:0000256" key="3">
    <source>
        <dbReference type="ARBA" id="ARBA00022630"/>
    </source>
</evidence>
<dbReference type="Proteomes" id="UP000254123">
    <property type="component" value="Unassembled WGS sequence"/>
</dbReference>
<gene>
    <name evidence="10" type="ORF">NCTC10526_00049</name>
</gene>
<dbReference type="InterPro" id="IPR036250">
    <property type="entry name" value="AcylCo_DH-like_C"/>
</dbReference>
<dbReference type="InterPro" id="IPR006091">
    <property type="entry name" value="Acyl-CoA_Oxase/DH_mid-dom"/>
</dbReference>
<keyword evidence="3 6" id="KW-0285">Flavoprotein</keyword>
<evidence type="ECO:0000256" key="1">
    <source>
        <dbReference type="ARBA" id="ARBA00001974"/>
    </source>
</evidence>
<dbReference type="GO" id="GO:0005737">
    <property type="term" value="C:cytoplasm"/>
    <property type="evidence" value="ECO:0007669"/>
    <property type="project" value="TreeGrafter"/>
</dbReference>
<organism evidence="10 11">
    <name type="scientific">Psychrobacter phenylpyruvicus</name>
    <dbReference type="NCBI Taxonomy" id="29432"/>
    <lineage>
        <taxon>Bacteria</taxon>
        <taxon>Pseudomonadati</taxon>
        <taxon>Pseudomonadota</taxon>
        <taxon>Gammaproteobacteria</taxon>
        <taxon>Moraxellales</taxon>
        <taxon>Moraxellaceae</taxon>
        <taxon>Psychrobacter</taxon>
    </lineage>
</organism>
<dbReference type="InterPro" id="IPR009100">
    <property type="entry name" value="AcylCoA_DH/oxidase_NM_dom_sf"/>
</dbReference>